<dbReference type="RefSeq" id="XP_032818027.1">
    <property type="nucleotide sequence ID" value="XM_032962136.1"/>
</dbReference>
<feature type="compositionally biased region" description="Pro residues" evidence="1">
    <location>
        <begin position="94"/>
        <end position="104"/>
    </location>
</feature>
<dbReference type="AlphaFoldDB" id="A0AAJ7TK18"/>
<feature type="compositionally biased region" description="Basic and acidic residues" evidence="1">
    <location>
        <begin position="147"/>
        <end position="156"/>
    </location>
</feature>
<sequence length="303" mass="32439">MAAASPSSRPRSRAGSSGSLEAAYNARPPRPPSAKGRVRPSSSHAAGGAATRASIGGDGLTDGSAVALSPPSSPPGWFPPSTPRSELAGGRATPRPPSAAPRPPSARTSYVGGGTPVVQRPTLNRYSVLPAIRGGRSTDDGDEGDADESRHQHDAEAGIDALSLRGDEEPRPHSRPLYRQQQQDHHQQDHHQQQDHQQQDDKESGSLVPGLSSPSLLLAVRLPSGERVERHFSPDETLSAVLAFALSRRGNDGQRGEEETAVVGRRRWVVGAGRARYTDLTRSLRSCDVRDRTLLYLFLEEDD</sequence>
<feature type="domain" description="UBX" evidence="2">
    <location>
        <begin position="211"/>
        <end position="297"/>
    </location>
</feature>
<dbReference type="CTD" id="127733"/>
<evidence type="ECO:0000313" key="3">
    <source>
        <dbReference type="Proteomes" id="UP001318040"/>
    </source>
</evidence>
<dbReference type="Proteomes" id="UP001318040">
    <property type="component" value="Chromosome 28"/>
</dbReference>
<keyword evidence="3" id="KW-1185">Reference proteome</keyword>
<dbReference type="Gene3D" id="3.10.20.90">
    <property type="entry name" value="Phosphatidylinositol 3-kinase Catalytic Subunit, Chain A, domain 1"/>
    <property type="match status" value="1"/>
</dbReference>
<dbReference type="SUPFAM" id="SSF54236">
    <property type="entry name" value="Ubiquitin-like"/>
    <property type="match status" value="1"/>
</dbReference>
<gene>
    <name evidence="4 5" type="primary">UBXN10</name>
</gene>
<evidence type="ECO:0000256" key="1">
    <source>
        <dbReference type="SAM" id="MobiDB-lite"/>
    </source>
</evidence>
<dbReference type="InterPro" id="IPR029071">
    <property type="entry name" value="Ubiquitin-like_domsf"/>
</dbReference>
<reference evidence="4 5" key="1">
    <citation type="submission" date="2025-04" db="UniProtKB">
        <authorList>
            <consortium name="RefSeq"/>
        </authorList>
    </citation>
    <scope>IDENTIFICATION</scope>
    <source>
        <tissue evidence="4 5">Sperm</tissue>
    </source>
</reference>
<protein>
    <submittedName>
        <fullName evidence="4 5">UBX domain-containing protein 10</fullName>
    </submittedName>
</protein>
<feature type="compositionally biased region" description="Basic and acidic residues" evidence="1">
    <location>
        <begin position="182"/>
        <end position="204"/>
    </location>
</feature>
<dbReference type="PROSITE" id="PS50033">
    <property type="entry name" value="UBX"/>
    <property type="match status" value="1"/>
</dbReference>
<dbReference type="Pfam" id="PF00789">
    <property type="entry name" value="UBX"/>
    <property type="match status" value="1"/>
</dbReference>
<feature type="region of interest" description="Disordered" evidence="1">
    <location>
        <begin position="1"/>
        <end position="210"/>
    </location>
</feature>
<feature type="compositionally biased region" description="Pro residues" evidence="1">
    <location>
        <begin position="71"/>
        <end position="82"/>
    </location>
</feature>
<organism evidence="3 5">
    <name type="scientific">Petromyzon marinus</name>
    <name type="common">Sea lamprey</name>
    <dbReference type="NCBI Taxonomy" id="7757"/>
    <lineage>
        <taxon>Eukaryota</taxon>
        <taxon>Metazoa</taxon>
        <taxon>Chordata</taxon>
        <taxon>Craniata</taxon>
        <taxon>Vertebrata</taxon>
        <taxon>Cyclostomata</taxon>
        <taxon>Hyperoartia</taxon>
        <taxon>Petromyzontiformes</taxon>
        <taxon>Petromyzontidae</taxon>
        <taxon>Petromyzon</taxon>
    </lineage>
</organism>
<evidence type="ECO:0000313" key="5">
    <source>
        <dbReference type="RefSeq" id="XP_032818028.1"/>
    </source>
</evidence>
<dbReference type="InterPro" id="IPR001012">
    <property type="entry name" value="UBX_dom"/>
</dbReference>
<evidence type="ECO:0000259" key="2">
    <source>
        <dbReference type="PROSITE" id="PS50033"/>
    </source>
</evidence>
<dbReference type="KEGG" id="pmrn:116946890"/>
<dbReference type="RefSeq" id="XP_032818028.1">
    <property type="nucleotide sequence ID" value="XM_032962137.1"/>
</dbReference>
<accession>A0AAJ7TK18</accession>
<proteinExistence type="predicted"/>
<evidence type="ECO:0000313" key="4">
    <source>
        <dbReference type="RefSeq" id="XP_032818027.1"/>
    </source>
</evidence>
<feature type="compositionally biased region" description="Low complexity" evidence="1">
    <location>
        <begin position="1"/>
        <end position="19"/>
    </location>
</feature>
<name>A0AAJ7TK18_PETMA</name>